<protein>
    <recommendedName>
        <fullName evidence="4">Lipid-binding serum glycoprotein N-terminal domain-containing protein</fullName>
    </recommendedName>
</protein>
<reference evidence="3" key="1">
    <citation type="journal article" date="2016" name="Nature">
        <title>Genome evolution in the allotetraploid frog Xenopus laevis.</title>
        <authorList>
            <person name="Session A.M."/>
            <person name="Uno Y."/>
            <person name="Kwon T."/>
            <person name="Chapman J.A."/>
            <person name="Toyoda A."/>
            <person name="Takahashi S."/>
            <person name="Fukui A."/>
            <person name="Hikosaka A."/>
            <person name="Suzuki A."/>
            <person name="Kondo M."/>
            <person name="van Heeringen S.J."/>
            <person name="Quigley I."/>
            <person name="Heinz S."/>
            <person name="Ogino H."/>
            <person name="Ochi H."/>
            <person name="Hellsten U."/>
            <person name="Lyons J.B."/>
            <person name="Simakov O."/>
            <person name="Putnam N."/>
            <person name="Stites J."/>
            <person name="Kuroki Y."/>
            <person name="Tanaka T."/>
            <person name="Michiue T."/>
            <person name="Watanabe M."/>
            <person name="Bogdanovic O."/>
            <person name="Lister R."/>
            <person name="Georgiou G."/>
            <person name="Paranjpe S.S."/>
            <person name="van Kruijsbergen I."/>
            <person name="Shu S."/>
            <person name="Carlson J."/>
            <person name="Kinoshita T."/>
            <person name="Ohta Y."/>
            <person name="Mawaribuchi S."/>
            <person name="Jenkins J."/>
            <person name="Grimwood J."/>
            <person name="Schmutz J."/>
            <person name="Mitros T."/>
            <person name="Mozaffari S.V."/>
            <person name="Suzuki Y."/>
            <person name="Haramoto Y."/>
            <person name="Yamamoto T.S."/>
            <person name="Takagi C."/>
            <person name="Heald R."/>
            <person name="Miller K."/>
            <person name="Haudenschild C."/>
            <person name="Kitzman J."/>
            <person name="Nakayama T."/>
            <person name="Izutsu Y."/>
            <person name="Robert J."/>
            <person name="Fortriede J."/>
            <person name="Burns K."/>
            <person name="Lotay V."/>
            <person name="Karimi K."/>
            <person name="Yasuoka Y."/>
            <person name="Dichmann D.S."/>
            <person name="Flajnik M.F."/>
            <person name="Houston D.W."/>
            <person name="Shendure J."/>
            <person name="DuPasquier L."/>
            <person name="Vize P.D."/>
            <person name="Zorn A.M."/>
            <person name="Ito M."/>
            <person name="Marcotte E.M."/>
            <person name="Wallingford J.B."/>
            <person name="Ito Y."/>
            <person name="Asashima M."/>
            <person name="Ueno N."/>
            <person name="Matsuda Y."/>
            <person name="Veenstra G.J."/>
            <person name="Fujiyama A."/>
            <person name="Harland R.M."/>
            <person name="Taira M."/>
            <person name="Rokhsar D.S."/>
        </authorList>
    </citation>
    <scope>NUCLEOTIDE SEQUENCE [LARGE SCALE GENOMIC DNA]</scope>
    <source>
        <strain evidence="3">J</strain>
    </source>
</reference>
<dbReference type="AlphaFoldDB" id="A0A974H0P6"/>
<keyword evidence="1" id="KW-0732">Signal</keyword>
<evidence type="ECO:0000313" key="2">
    <source>
        <dbReference type="EMBL" id="OCT60514.1"/>
    </source>
</evidence>
<dbReference type="Proteomes" id="UP000694892">
    <property type="component" value="Chromosome 9_10S"/>
</dbReference>
<proteinExistence type="predicted"/>
<evidence type="ECO:0000256" key="1">
    <source>
        <dbReference type="SAM" id="SignalP"/>
    </source>
</evidence>
<evidence type="ECO:0008006" key="4">
    <source>
        <dbReference type="Google" id="ProtNLM"/>
    </source>
</evidence>
<feature type="signal peptide" evidence="1">
    <location>
        <begin position="1"/>
        <end position="20"/>
    </location>
</feature>
<evidence type="ECO:0000313" key="3">
    <source>
        <dbReference type="Proteomes" id="UP000694892"/>
    </source>
</evidence>
<organism evidence="2 3">
    <name type="scientific">Xenopus laevis</name>
    <name type="common">African clawed frog</name>
    <dbReference type="NCBI Taxonomy" id="8355"/>
    <lineage>
        <taxon>Eukaryota</taxon>
        <taxon>Metazoa</taxon>
        <taxon>Chordata</taxon>
        <taxon>Craniata</taxon>
        <taxon>Vertebrata</taxon>
        <taxon>Euteleostomi</taxon>
        <taxon>Amphibia</taxon>
        <taxon>Batrachia</taxon>
        <taxon>Anura</taxon>
        <taxon>Pipoidea</taxon>
        <taxon>Pipidae</taxon>
        <taxon>Xenopodinae</taxon>
        <taxon>Xenopus</taxon>
        <taxon>Xenopus</taxon>
    </lineage>
</organism>
<name>A0A974H0P6_XENLA</name>
<gene>
    <name evidence="2" type="ORF">XELAEV_18046541mg</name>
</gene>
<accession>A0A974H0P6</accession>
<sequence length="202" mass="20988">MWQLINLVFIFGCVFHSTEADFSPASIDCIAKRVNAVINQVNTLAGLTAAVNGVNLPVIGIPGVAQLTVNVFHIPSGIAYVIPNPSIPDRVTVNIQYKASLSASASALVPIAIQGSVTIQITTELSVNSNVIIFTKVTVFKGGDLTANVVGLNLSGFTQTAAVLENLITSMTQQLTSAIQPNFAGTLLAAINNPVGCLANQG</sequence>
<feature type="chain" id="PRO_5038069426" description="Lipid-binding serum glycoprotein N-terminal domain-containing protein" evidence="1">
    <location>
        <begin position="21"/>
        <end position="202"/>
    </location>
</feature>
<dbReference type="EMBL" id="CM004483">
    <property type="protein sequence ID" value="OCT60514.1"/>
    <property type="molecule type" value="Genomic_DNA"/>
</dbReference>